<protein>
    <recommendedName>
        <fullName evidence="5">Proteophosphoglycan ppg4</fullName>
    </recommendedName>
</protein>
<dbReference type="RefSeq" id="WP_128564950.1">
    <property type="nucleotide sequence ID" value="NZ_BPQH01000002.1"/>
</dbReference>
<proteinExistence type="predicted"/>
<feature type="compositionally biased region" description="Polar residues" evidence="1">
    <location>
        <begin position="81"/>
        <end position="93"/>
    </location>
</feature>
<accession>A0ABQ4QTN8</accession>
<evidence type="ECO:0000256" key="1">
    <source>
        <dbReference type="SAM" id="MobiDB-lite"/>
    </source>
</evidence>
<feature type="compositionally biased region" description="Low complexity" evidence="1">
    <location>
        <begin position="65"/>
        <end position="77"/>
    </location>
</feature>
<reference evidence="3" key="2">
    <citation type="submission" date="2021-08" db="EMBL/GenBank/DDBJ databases">
        <authorList>
            <person name="Tani A."/>
            <person name="Ola A."/>
            <person name="Ogura Y."/>
            <person name="Katsura K."/>
            <person name="Hayashi T."/>
        </authorList>
    </citation>
    <scope>NUCLEOTIDE SEQUENCE</scope>
    <source>
        <strain evidence="3">KCTC 52305</strain>
    </source>
</reference>
<feature type="compositionally biased region" description="Polar residues" evidence="1">
    <location>
        <begin position="22"/>
        <end position="40"/>
    </location>
</feature>
<dbReference type="Proteomes" id="UP001055167">
    <property type="component" value="Unassembled WGS sequence"/>
</dbReference>
<reference evidence="3" key="1">
    <citation type="journal article" date="2021" name="Front. Microbiol.">
        <title>Comprehensive Comparative Genomics and Phenotyping of Methylobacterium Species.</title>
        <authorList>
            <person name="Alessa O."/>
            <person name="Ogura Y."/>
            <person name="Fujitani Y."/>
            <person name="Takami H."/>
            <person name="Hayashi T."/>
            <person name="Sahin N."/>
            <person name="Tani A."/>
        </authorList>
    </citation>
    <scope>NUCLEOTIDE SEQUENCE</scope>
    <source>
        <strain evidence="3">KCTC 52305</strain>
    </source>
</reference>
<comment type="caution">
    <text evidence="3">The sequence shown here is derived from an EMBL/GenBank/DDBJ whole genome shotgun (WGS) entry which is preliminary data.</text>
</comment>
<keyword evidence="4" id="KW-1185">Reference proteome</keyword>
<feature type="chain" id="PRO_5047127151" description="Proteophosphoglycan ppg4" evidence="2">
    <location>
        <begin position="21"/>
        <end position="93"/>
    </location>
</feature>
<feature type="signal peptide" evidence="2">
    <location>
        <begin position="1"/>
        <end position="20"/>
    </location>
</feature>
<sequence>MRTVTLAIAASLAFGGVALAQTTAPGSTERNMNNPASVKSNAEKGMPGRDLPASTGTVAPGGPGTAAPAGADASTSGHSGGANTSSGPATGTR</sequence>
<feature type="region of interest" description="Disordered" evidence="1">
    <location>
        <begin position="22"/>
        <end position="93"/>
    </location>
</feature>
<dbReference type="EMBL" id="BPQH01000002">
    <property type="protein sequence ID" value="GJD48064.1"/>
    <property type="molecule type" value="Genomic_DNA"/>
</dbReference>
<evidence type="ECO:0008006" key="5">
    <source>
        <dbReference type="Google" id="ProtNLM"/>
    </source>
</evidence>
<name>A0ABQ4QTN8_9HYPH</name>
<organism evidence="3 4">
    <name type="scientific">Methylobacterium crusticola</name>
    <dbReference type="NCBI Taxonomy" id="1697972"/>
    <lineage>
        <taxon>Bacteria</taxon>
        <taxon>Pseudomonadati</taxon>
        <taxon>Pseudomonadota</taxon>
        <taxon>Alphaproteobacteria</taxon>
        <taxon>Hyphomicrobiales</taxon>
        <taxon>Methylobacteriaceae</taxon>
        <taxon>Methylobacterium</taxon>
    </lineage>
</organism>
<keyword evidence="2" id="KW-0732">Signal</keyword>
<evidence type="ECO:0000313" key="4">
    <source>
        <dbReference type="Proteomes" id="UP001055167"/>
    </source>
</evidence>
<gene>
    <name evidence="3" type="ORF">OPKNFCMD_0780</name>
</gene>
<evidence type="ECO:0000313" key="3">
    <source>
        <dbReference type="EMBL" id="GJD48064.1"/>
    </source>
</evidence>
<evidence type="ECO:0000256" key="2">
    <source>
        <dbReference type="SAM" id="SignalP"/>
    </source>
</evidence>